<feature type="domain" description="DUF58" evidence="2">
    <location>
        <begin position="197"/>
        <end position="319"/>
    </location>
</feature>
<organism evidence="3 4">
    <name type="scientific">Natribaculum luteum</name>
    <dbReference type="NCBI Taxonomy" id="1586232"/>
    <lineage>
        <taxon>Archaea</taxon>
        <taxon>Methanobacteriati</taxon>
        <taxon>Methanobacteriota</taxon>
        <taxon>Stenosarchaea group</taxon>
        <taxon>Halobacteria</taxon>
        <taxon>Halobacteriales</taxon>
        <taxon>Natrialbaceae</taxon>
        <taxon>Natribaculum</taxon>
    </lineage>
</organism>
<dbReference type="EMBL" id="JBHSDJ010000009">
    <property type="protein sequence ID" value="MFC4246052.1"/>
    <property type="molecule type" value="Genomic_DNA"/>
</dbReference>
<dbReference type="InterPro" id="IPR002881">
    <property type="entry name" value="DUF58"/>
</dbReference>
<dbReference type="Proteomes" id="UP001595821">
    <property type="component" value="Unassembled WGS sequence"/>
</dbReference>
<dbReference type="Pfam" id="PF01882">
    <property type="entry name" value="DUF58"/>
    <property type="match status" value="1"/>
</dbReference>
<feature type="region of interest" description="Disordered" evidence="1">
    <location>
        <begin position="308"/>
        <end position="355"/>
    </location>
</feature>
<evidence type="ECO:0000259" key="2">
    <source>
        <dbReference type="Pfam" id="PF01882"/>
    </source>
</evidence>
<dbReference type="PANTHER" id="PTHR33608">
    <property type="entry name" value="BLL2464 PROTEIN"/>
    <property type="match status" value="1"/>
</dbReference>
<evidence type="ECO:0000256" key="1">
    <source>
        <dbReference type="SAM" id="MobiDB-lite"/>
    </source>
</evidence>
<name>A0ABD5NVR6_9EURY</name>
<feature type="compositionally biased region" description="Basic residues" evidence="1">
    <location>
        <begin position="342"/>
        <end position="351"/>
    </location>
</feature>
<dbReference type="PANTHER" id="PTHR33608:SF6">
    <property type="entry name" value="BLL2464 PROTEIN"/>
    <property type="match status" value="1"/>
</dbReference>
<evidence type="ECO:0000313" key="3">
    <source>
        <dbReference type="EMBL" id="MFC4246052.1"/>
    </source>
</evidence>
<feature type="compositionally biased region" description="Polar residues" evidence="1">
    <location>
        <begin position="312"/>
        <end position="329"/>
    </location>
</feature>
<accession>A0ABD5NVR6</accession>
<gene>
    <name evidence="3" type="ORF">ACFOZ7_03435</name>
</gene>
<protein>
    <submittedName>
        <fullName evidence="3">DUF58 domain-containing protein</fullName>
    </submittedName>
</protein>
<reference evidence="3 4" key="1">
    <citation type="journal article" date="2014" name="Int. J. Syst. Evol. Microbiol.">
        <title>Complete genome sequence of Corynebacterium casei LMG S-19264T (=DSM 44701T), isolated from a smear-ripened cheese.</title>
        <authorList>
            <consortium name="US DOE Joint Genome Institute (JGI-PGF)"/>
            <person name="Walter F."/>
            <person name="Albersmeier A."/>
            <person name="Kalinowski J."/>
            <person name="Ruckert C."/>
        </authorList>
    </citation>
    <scope>NUCLEOTIDE SEQUENCE [LARGE SCALE GENOMIC DNA]</scope>
    <source>
        <strain evidence="3 4">IBRC-M 10912</strain>
    </source>
</reference>
<comment type="caution">
    <text evidence="3">The sequence shown here is derived from an EMBL/GenBank/DDBJ whole genome shotgun (WGS) entry which is preliminary data.</text>
</comment>
<dbReference type="GeneID" id="71856173"/>
<evidence type="ECO:0000313" key="4">
    <source>
        <dbReference type="Proteomes" id="UP001595821"/>
    </source>
</evidence>
<dbReference type="AlphaFoldDB" id="A0ABD5NVR6"/>
<proteinExistence type="predicted"/>
<dbReference type="RefSeq" id="WP_246975146.1">
    <property type="nucleotide sequence ID" value="NZ_CP095398.1"/>
</dbReference>
<sequence>MQPTRRGWAAIALAVVLAVLAMVFARPLVLVGTALVGAWVLTFQYRFVRDLERTVASLSVVQSSARTGVRTGDETQVTLAATCEDETALFLEITAGLPVAATTSEPIEVALEPADDSGERVQSVTWPVAGQHAFDEATVTATDGLFRETVSLGTTPTVTVEPPTPQSIHVGEGGDRVAASYGTHRAGRTGSGIEPAELREYVAGDAGKQIDWKATARLTTPYVREYEAETDRQTLLVVDHRASLATGSRTGTKLEYLREVALAIAGVASQFTDPLGLVTVGDDGITSRPDVVSPATNYDEIRRQLLELEPTSARNSAPETTDATPVNSPERTRTAAAATGTKRGRVSRLHQRTNPADVQRSLADLEKTDDSFARTLRPFYADRQVYQKRIAGDPLYGAVHTAVANSPDSTWTVICTDDSRPAELREAVKLARRDGNGVTVLLAPSVLYEPGGLADAEQAYDRYVAFEEFRRGLARMANVTALEVGPADRLSAVLEAGRAGGGRA</sequence>